<organism evidence="1 2">
    <name type="scientific">Corynebacterium freneyi</name>
    <dbReference type="NCBI Taxonomy" id="134034"/>
    <lineage>
        <taxon>Bacteria</taxon>
        <taxon>Bacillati</taxon>
        <taxon>Actinomycetota</taxon>
        <taxon>Actinomycetes</taxon>
        <taxon>Mycobacteriales</taxon>
        <taxon>Corynebacteriaceae</taxon>
        <taxon>Corynebacterium</taxon>
    </lineage>
</organism>
<reference evidence="1 2" key="1">
    <citation type="submission" date="2021-03" db="EMBL/GenBank/DDBJ databases">
        <title>Sequencing the genomes of 1000 actinobacteria strains.</title>
        <authorList>
            <person name="Klenk H.-P."/>
        </authorList>
    </citation>
    <scope>NUCLEOTIDE SEQUENCE [LARGE SCALE GENOMIC DNA]</scope>
    <source>
        <strain evidence="1 2">DSM 44506</strain>
    </source>
</reference>
<proteinExistence type="predicted"/>
<evidence type="ECO:0000313" key="2">
    <source>
        <dbReference type="Proteomes" id="UP001519305"/>
    </source>
</evidence>
<dbReference type="EMBL" id="JAGINY010000001">
    <property type="protein sequence ID" value="MBP2331959.1"/>
    <property type="molecule type" value="Genomic_DNA"/>
</dbReference>
<evidence type="ECO:0000313" key="1">
    <source>
        <dbReference type="EMBL" id="MBP2331959.1"/>
    </source>
</evidence>
<name>A0ABS4U6W8_9CORY</name>
<dbReference type="RefSeq" id="WP_209652243.1">
    <property type="nucleotide sequence ID" value="NZ_CP047357.1"/>
</dbReference>
<accession>A0ABS4U6W8</accession>
<gene>
    <name evidence="1" type="ORF">JOF33_000658</name>
</gene>
<comment type="caution">
    <text evidence="1">The sequence shown here is derived from an EMBL/GenBank/DDBJ whole genome shotgun (WGS) entry which is preliminary data.</text>
</comment>
<protein>
    <submittedName>
        <fullName evidence="1">Uncharacterized protein</fullName>
    </submittedName>
</protein>
<keyword evidence="2" id="KW-1185">Reference proteome</keyword>
<dbReference type="Proteomes" id="UP001519305">
    <property type="component" value="Unassembled WGS sequence"/>
</dbReference>
<sequence length="89" mass="9821">MAAQKFDDAQSLISYVLANGPKPDDGAARVVNGFLRCEQYAHVLDWYMLSVPEILDDADIVSTVRANIELLEPFDAYEDVADLVGANPY</sequence>